<dbReference type="PANTHER" id="PTHR47939:SF5">
    <property type="entry name" value="PENTACOTRIPEPTIDE-REPEAT REGION OF PRORP DOMAIN-CONTAINING PROTEIN"/>
    <property type="match status" value="1"/>
</dbReference>
<dbReference type="EMBL" id="KZ994325">
    <property type="protein sequence ID" value="RKO93223.1"/>
    <property type="molecule type" value="Genomic_DNA"/>
</dbReference>
<feature type="repeat" description="PPR" evidence="1">
    <location>
        <begin position="186"/>
        <end position="220"/>
    </location>
</feature>
<dbReference type="AlphaFoldDB" id="A0A4P9WMH5"/>
<organism evidence="3 4">
    <name type="scientific">Blyttiomyces helicus</name>
    <dbReference type="NCBI Taxonomy" id="388810"/>
    <lineage>
        <taxon>Eukaryota</taxon>
        <taxon>Fungi</taxon>
        <taxon>Fungi incertae sedis</taxon>
        <taxon>Chytridiomycota</taxon>
        <taxon>Chytridiomycota incertae sedis</taxon>
        <taxon>Chytridiomycetes</taxon>
        <taxon>Chytridiomycetes incertae sedis</taxon>
        <taxon>Blyttiomyces</taxon>
    </lineage>
</organism>
<sequence length="1277" mass="140025">MEITSDSDPSRTYAKNKAAKAVREIYNSIRSSGRPPNAEMLRQVATAYAEAGWVTEVREMAKEAVSELPGHGLANGDVLELMAKTNSDTPHAQPVLDELDKMLDSRSDEGRLSLVYKTFTDALFLAAAHSDAKAFMNGMALVEKHRIPLSAKIFEARISFHAVVSGDVRAARELLDEARELNFNVDVAAYNHVLNALITTGRYDEIAKHLHEMWERGINANMSTYYFLLTMYDPDSKHGRANPVAAVKTFEDMRAKGIAPRPSHNIALARAVKPVVAVSASEGLVTLLACSRIPPNEELLNGIRDGLAALEEFELAFKVSDMYLTLSRDYPEELPIRRLWAWRHLHMLVRSGRGSEWRTVLDQIGAYQIPIDTVMCTTILDQYKGDRIVDAASTVLKPFDRMRSFEATRTARELFDRMRSVDEHVPASVLEKLLLTVWDPEKDAVINSEALRYMVAYVKMLPGPTNVGIREPGPMAKAFEVFGGGNIAQGISRLRARLVVPIAGGDRARFARSKVSGHAVVTAPVDEPPSPPLDAVRALVADGRAAEWETALADLQQKGEAPTPGTYCTLLAHFADKPCSPETAATARAILAHQMNASKKYPNLVPDSVAFAHVLATVWKNQPKEALSEEAIEILALFARTDLDETILKVSGSDVTHPLLRALKLVGGGRQLATALKILRSITKDETTPETRAALDAIHALIATGRVYDWESTVADLAEQGHSMTAQAYRALLAVYAAQPCSLQTAAAARAVLAHQIVAGTANPSLIPDATAFAHVLATLWKDEPGEVLSDEALDVLTLFARTHKYPPELLPTNRPRAANPLFEALIIVAGESRSPNEGLEIMRSGAKDVKRRWTPDELKIFSLGAERKVANQVTPALDAVKALIATDRVEDWEVTLADLARQGHPMTARAYSALLAYYAALPCSLESAATARAIIAHQIDAGKKDKRVIPDAIQFAHVLATLWKGQTEEALSDEALGVLTLFSKSHKDLSEFHHRQRSFAAGPLFEALRIVAGPSRLPEIGLMRMRLGLRDVKRKWAPSDLEYAAPVAETTSPRPRLLSPEPTPALDAANELDAARRVDTWEAMVADLEQQGHSMTPEAYFTLLASLSALPFSPQTATTARAILDHQLAASSTTPDLLPGLGAFSHVLATLWKNERGEELSDDALDLLTLFARTYSEGNLKFLSRAGRLEEALRIVSGESRDAREGMRVMRELGTKEGIKRKWGDEDVLFFKKRSGGRKPRLQMVSRAEPHRSHEARGACRIGPERWGPPKPSSVV</sequence>
<reference evidence="4" key="1">
    <citation type="journal article" date="2018" name="Nat. Microbiol.">
        <title>Leveraging single-cell genomics to expand the fungal tree of life.</title>
        <authorList>
            <person name="Ahrendt S.R."/>
            <person name="Quandt C.A."/>
            <person name="Ciobanu D."/>
            <person name="Clum A."/>
            <person name="Salamov A."/>
            <person name="Andreopoulos B."/>
            <person name="Cheng J.F."/>
            <person name="Woyke T."/>
            <person name="Pelin A."/>
            <person name="Henrissat B."/>
            <person name="Reynolds N.K."/>
            <person name="Benny G.L."/>
            <person name="Smith M.E."/>
            <person name="James T.Y."/>
            <person name="Grigoriev I.V."/>
        </authorList>
    </citation>
    <scope>NUCLEOTIDE SEQUENCE [LARGE SCALE GENOMIC DNA]</scope>
</reference>
<dbReference type="InterPro" id="IPR050667">
    <property type="entry name" value="PPR-containing_protein"/>
</dbReference>
<dbReference type="OrthoDB" id="185373at2759"/>
<dbReference type="Gene3D" id="1.25.40.10">
    <property type="entry name" value="Tetratricopeptide repeat domain"/>
    <property type="match status" value="1"/>
</dbReference>
<evidence type="ECO:0000313" key="3">
    <source>
        <dbReference type="EMBL" id="RKO93223.1"/>
    </source>
</evidence>
<proteinExistence type="predicted"/>
<feature type="compositionally biased region" description="Basic and acidic residues" evidence="2">
    <location>
        <begin position="1249"/>
        <end position="1259"/>
    </location>
</feature>
<dbReference type="InterPro" id="IPR002885">
    <property type="entry name" value="PPR_rpt"/>
</dbReference>
<evidence type="ECO:0000256" key="2">
    <source>
        <dbReference type="SAM" id="MobiDB-lite"/>
    </source>
</evidence>
<name>A0A4P9WMH5_9FUNG</name>
<dbReference type="PANTHER" id="PTHR47939">
    <property type="entry name" value="MEMBRANE-ASSOCIATED SALT-INDUCIBLE PROTEIN-LIKE"/>
    <property type="match status" value="1"/>
</dbReference>
<evidence type="ECO:0008006" key="5">
    <source>
        <dbReference type="Google" id="ProtNLM"/>
    </source>
</evidence>
<keyword evidence="4" id="KW-1185">Reference proteome</keyword>
<dbReference type="InterPro" id="IPR011990">
    <property type="entry name" value="TPR-like_helical_dom_sf"/>
</dbReference>
<evidence type="ECO:0000256" key="1">
    <source>
        <dbReference type="PROSITE-ProRule" id="PRU00708"/>
    </source>
</evidence>
<feature type="compositionally biased region" description="Pro residues" evidence="2">
    <location>
        <begin position="1268"/>
        <end position="1277"/>
    </location>
</feature>
<gene>
    <name evidence="3" type="ORF">BDK51DRAFT_53255</name>
</gene>
<feature type="region of interest" description="Disordered" evidence="2">
    <location>
        <begin position="1241"/>
        <end position="1277"/>
    </location>
</feature>
<dbReference type="PROSITE" id="PS51375">
    <property type="entry name" value="PPR"/>
    <property type="match status" value="1"/>
</dbReference>
<evidence type="ECO:0000313" key="4">
    <source>
        <dbReference type="Proteomes" id="UP000269721"/>
    </source>
</evidence>
<dbReference type="Proteomes" id="UP000269721">
    <property type="component" value="Unassembled WGS sequence"/>
</dbReference>
<dbReference type="Pfam" id="PF13812">
    <property type="entry name" value="PPR_3"/>
    <property type="match status" value="1"/>
</dbReference>
<protein>
    <recommendedName>
        <fullName evidence="5">Pentacotripeptide-repeat region of PRORP domain-containing protein</fullName>
    </recommendedName>
</protein>
<accession>A0A4P9WMH5</accession>